<proteinExistence type="predicted"/>
<dbReference type="HOGENOM" id="CLU_087843_5_0_14"/>
<keyword evidence="1" id="KW-0694">RNA-binding</keyword>
<sequence>MKSRRNYRLGIISVIYKYELLGEKLSSGQIFSEESDIDNEQFKQLELISLNYDYYQKTILKFLNQNTAWTKLPALIRAILINATHELFSITPKVVINEAVEITKYFYDTESNFYKLVNAIVQNIYKYFVINEAIKQDEK</sequence>
<feature type="domain" description="NusB/RsmB/TIM44" evidence="2">
    <location>
        <begin position="11"/>
        <end position="126"/>
    </location>
</feature>
<dbReference type="AlphaFoldDB" id="A0A059Y8R9"/>
<evidence type="ECO:0000313" key="4">
    <source>
        <dbReference type="Proteomes" id="UP000027182"/>
    </source>
</evidence>
<dbReference type="EMBL" id="CP005933">
    <property type="protein sequence ID" value="AIA34081.1"/>
    <property type="molecule type" value="Genomic_DNA"/>
</dbReference>
<gene>
    <name evidence="3" type="ORF">K668_02515</name>
</gene>
<dbReference type="Pfam" id="PF01029">
    <property type="entry name" value="NusB"/>
    <property type="match status" value="1"/>
</dbReference>
<reference evidence="3 4" key="1">
    <citation type="submission" date="2013-04" db="EMBL/GenBank/DDBJ databases">
        <authorList>
            <person name="Lin L."/>
            <person name="Zeng Z."/>
            <person name="Xie J."/>
            <person name="Luo L."/>
            <person name="Yang Z."/>
            <person name="Liang W."/>
            <person name="Lin H."/>
            <person name="Dong C."/>
            <person name="Sun Y."/>
        </authorList>
    </citation>
    <scope>NUCLEOTIDE SEQUENCE [LARGE SCALE GENOMIC DNA]</scope>
    <source>
        <strain evidence="3 4">CQ-W70</strain>
    </source>
</reference>
<dbReference type="InterPro" id="IPR006027">
    <property type="entry name" value="NusB_RsmB_TIM44"/>
</dbReference>
<dbReference type="Proteomes" id="UP000027182">
    <property type="component" value="Chromosome"/>
</dbReference>
<evidence type="ECO:0000256" key="1">
    <source>
        <dbReference type="ARBA" id="ARBA00022884"/>
    </source>
</evidence>
<dbReference type="GO" id="GO:0006355">
    <property type="term" value="P:regulation of DNA-templated transcription"/>
    <property type="evidence" value="ECO:0007669"/>
    <property type="project" value="InterPro"/>
</dbReference>
<dbReference type="RefSeq" id="WP_013954877.1">
    <property type="nucleotide sequence ID" value="NZ_CP005933.1"/>
</dbReference>
<dbReference type="PATRIC" id="fig|1316930.3.peg.515"/>
<evidence type="ECO:0000259" key="2">
    <source>
        <dbReference type="Pfam" id="PF01029"/>
    </source>
</evidence>
<name>A0A059Y8R9_MYCBV</name>
<dbReference type="GO" id="GO:0003723">
    <property type="term" value="F:RNA binding"/>
    <property type="evidence" value="ECO:0007669"/>
    <property type="project" value="UniProtKB-KW"/>
</dbReference>
<protein>
    <submittedName>
        <fullName evidence="3">Transcription termination factor</fullName>
    </submittedName>
</protein>
<dbReference type="KEGG" id="mbq:K668_02515"/>
<evidence type="ECO:0000313" key="3">
    <source>
        <dbReference type="EMBL" id="AIA34081.1"/>
    </source>
</evidence>
<organism evidence="3 4">
    <name type="scientific">Mycoplasmopsis bovis CQ-W70</name>
    <dbReference type="NCBI Taxonomy" id="1316930"/>
    <lineage>
        <taxon>Bacteria</taxon>
        <taxon>Bacillati</taxon>
        <taxon>Mycoplasmatota</taxon>
        <taxon>Mycoplasmoidales</taxon>
        <taxon>Metamycoplasmataceae</taxon>
        <taxon>Mycoplasmopsis</taxon>
    </lineage>
</organism>
<dbReference type="SUPFAM" id="SSF48013">
    <property type="entry name" value="NusB-like"/>
    <property type="match status" value="1"/>
</dbReference>
<dbReference type="InterPro" id="IPR035926">
    <property type="entry name" value="NusB-like_sf"/>
</dbReference>
<accession>A0A059Y8R9</accession>
<dbReference type="Gene3D" id="1.10.940.10">
    <property type="entry name" value="NusB-like"/>
    <property type="match status" value="1"/>
</dbReference>